<dbReference type="AlphaFoldDB" id="Q1N0C5"/>
<dbReference type="OrthoDB" id="6731175at2"/>
<keyword evidence="3" id="KW-1185">Reference proteome</keyword>
<evidence type="ECO:0000313" key="3">
    <source>
        <dbReference type="Proteomes" id="UP000004263"/>
    </source>
</evidence>
<dbReference type="Pfam" id="PF19657">
    <property type="entry name" value="DUF6160"/>
    <property type="match status" value="1"/>
</dbReference>
<protein>
    <recommendedName>
        <fullName evidence="1">DUF6160 domain-containing protein</fullName>
    </recommendedName>
</protein>
<evidence type="ECO:0000259" key="1">
    <source>
        <dbReference type="Pfam" id="PF19657"/>
    </source>
</evidence>
<dbReference type="HOGENOM" id="CLU_362395_0_0_6"/>
<dbReference type="Proteomes" id="UP000004263">
    <property type="component" value="Unassembled WGS sequence"/>
</dbReference>
<dbReference type="EMBL" id="AAQH01000014">
    <property type="protein sequence ID" value="EAT11739.1"/>
    <property type="molecule type" value="Genomic_DNA"/>
</dbReference>
<reference evidence="2 3" key="1">
    <citation type="submission" date="2006-03" db="EMBL/GenBank/DDBJ databases">
        <authorList>
            <person name="Pinhassi J."/>
            <person name="Pedros-Alio C."/>
            <person name="Ferriera S."/>
            <person name="Johnson J."/>
            <person name="Kravitz S."/>
            <person name="Halpern A."/>
            <person name="Remington K."/>
            <person name="Beeson K."/>
            <person name="Tran B."/>
            <person name="Rogers Y.-H."/>
            <person name="Friedman R."/>
            <person name="Venter J.C."/>
        </authorList>
    </citation>
    <scope>NUCLEOTIDE SEQUENCE [LARGE SCALE GENOMIC DNA]</scope>
    <source>
        <strain evidence="2 3">RED65</strain>
    </source>
</reference>
<accession>Q1N0C5</accession>
<gene>
    <name evidence="2" type="ORF">RED65_06312</name>
</gene>
<dbReference type="RefSeq" id="WP_007016509.1">
    <property type="nucleotide sequence ID" value="NZ_AAQH01000014.1"/>
</dbReference>
<feature type="domain" description="DUF6160" evidence="1">
    <location>
        <begin position="8"/>
        <end position="85"/>
    </location>
</feature>
<proteinExistence type="predicted"/>
<dbReference type="InterPro" id="IPR046158">
    <property type="entry name" value="DUF6160"/>
</dbReference>
<name>Q1N0C5_9GAMM</name>
<organism evidence="2 3">
    <name type="scientific">Bermanella marisrubri</name>
    <dbReference type="NCBI Taxonomy" id="207949"/>
    <lineage>
        <taxon>Bacteria</taxon>
        <taxon>Pseudomonadati</taxon>
        <taxon>Pseudomonadota</taxon>
        <taxon>Gammaproteobacteria</taxon>
        <taxon>Oceanospirillales</taxon>
        <taxon>Oceanospirillaceae</taxon>
        <taxon>Bermanella</taxon>
    </lineage>
</organism>
<comment type="caution">
    <text evidence="2">The sequence shown here is derived from an EMBL/GenBank/DDBJ whole genome shotgun (WGS) entry which is preliminary data.</text>
</comment>
<evidence type="ECO:0000313" key="2">
    <source>
        <dbReference type="EMBL" id="EAT11739.1"/>
    </source>
</evidence>
<dbReference type="STRING" id="207949.RED65_06312"/>
<sequence>MFEWKRNLLSIAITLPFASASQAELQMLGDESLEAVTGQTGLTVELHKQIEVSEVVYSDKDSDTVGGILEMKDIVIGNPADVNNQQAISVHQYDVDGTDGLVIKSTFQPTRLQIGSISVGDHRGSVLDSYATRKSLGTFMYDWTGTSEMRIRGKDAGDSGFIINSTTNITDSDFRWVTNGNTMLVDGMQVGSTITDMTIDVLDNGTEAYLALAIPSMQYNFTLSGLCFAESENCGTNSLGTVQSNMAYKNSYVHIFGGGREGRGIGVDAYFEIDEAVSNSWSYTDEATLTMANMTGYSSLNGFTFDIGQDEAQIGDHIALQFDRLEGNFRAATLEIGAGNAIGEFQVIYDFQDGVHDSVIYQNQLKVAPGIAWAGQSFADLTTEGFTELETFYSNVDQYADGISIYNEWNLTADIIYTDRDNGNDPSALLPGKIVVSNFQSHGSGYASFDIRQGNSITGNGDTYLAVGIRNYQGSYSIDGLRVGDENAQLQGGTELLLPLGIYPAYEFTMNAAVEVRTGGQTGSGVRFDGDVLITDGTFAYSTNILNEGQVDERVVGIWADDVRYEYHFREYTLDVGEDLAGAFPGDAIRLRQGERISDLDIGNLRWGDKNTGDSLGRIRVQKYQQDSQLVIQAGGAGVDSAGNPIGATCIGGSGADSVACENNGGQWLDRGTDGLTVSLKQNWMNQDATDLSKVNRITWENNRTTDGSGNPVNDTGTQFILDNIRTSDGYNLTENDFGMQLSLAVDVAPTRVIKKEDGPDENGISGTRGQEKVVTGTGPTDYVYKDIATLTATDKANRPLGFAVQGQLQFKELDIESIQLKHPNVAQPQTVIHELKMQNFNVTSNLTATPIN</sequence>